<sequence length="119" mass="12148">MGRFLWAVLLTGMLSGAAAAQSIGGAYNVAGTNVDGSPYAGQALITITSNTTCEIAWQTGGTTSKGFCMRNEDAFAAGYVLGKDIGLIIYKAAPDGTLRGVWTVAGQNGAGTEILTPIK</sequence>
<evidence type="ECO:0000313" key="1">
    <source>
        <dbReference type="EMBL" id="MBK1868217.1"/>
    </source>
</evidence>
<proteinExistence type="predicted"/>
<dbReference type="EMBL" id="JAENHL010000007">
    <property type="protein sequence ID" value="MBK1868217.1"/>
    <property type="molecule type" value="Genomic_DNA"/>
</dbReference>
<name>A0ACC5R6M1_9HYPH</name>
<dbReference type="Proteomes" id="UP000616151">
    <property type="component" value="Unassembled WGS sequence"/>
</dbReference>
<evidence type="ECO:0000313" key="2">
    <source>
        <dbReference type="Proteomes" id="UP000616151"/>
    </source>
</evidence>
<gene>
    <name evidence="1" type="ORF">JHL16_17830</name>
</gene>
<reference evidence="1" key="1">
    <citation type="submission" date="2021-01" db="EMBL/GenBank/DDBJ databases">
        <authorList>
            <person name="Sun Q."/>
        </authorList>
    </citation>
    <scope>NUCLEOTIDE SEQUENCE</scope>
    <source>
        <strain evidence="1">YIM B02566</strain>
    </source>
</reference>
<comment type="caution">
    <text evidence="1">The sequence shown here is derived from an EMBL/GenBank/DDBJ whole genome shotgun (WGS) entry which is preliminary data.</text>
</comment>
<accession>A0ACC5R6M1</accession>
<protein>
    <submittedName>
        <fullName evidence="1">Uncharacterized protein</fullName>
    </submittedName>
</protein>
<keyword evidence="2" id="KW-1185">Reference proteome</keyword>
<organism evidence="1 2">
    <name type="scientific">Taklimakanibacter albus</name>
    <dbReference type="NCBI Taxonomy" id="2800327"/>
    <lineage>
        <taxon>Bacteria</taxon>
        <taxon>Pseudomonadati</taxon>
        <taxon>Pseudomonadota</taxon>
        <taxon>Alphaproteobacteria</taxon>
        <taxon>Hyphomicrobiales</taxon>
        <taxon>Aestuariivirgaceae</taxon>
        <taxon>Taklimakanibacter</taxon>
    </lineage>
</organism>